<evidence type="ECO:0000313" key="3">
    <source>
        <dbReference type="Proteomes" id="UP001498398"/>
    </source>
</evidence>
<dbReference type="EMBL" id="JBANRG010000036">
    <property type="protein sequence ID" value="KAK7449301.1"/>
    <property type="molecule type" value="Genomic_DNA"/>
</dbReference>
<evidence type="ECO:0008006" key="4">
    <source>
        <dbReference type="Google" id="ProtNLM"/>
    </source>
</evidence>
<proteinExistence type="predicted"/>
<reference evidence="2 3" key="1">
    <citation type="submission" date="2024-01" db="EMBL/GenBank/DDBJ databases">
        <title>A draft genome for the cacao thread blight pathogen Marasmiellus scandens.</title>
        <authorList>
            <person name="Baruah I.K."/>
            <person name="Leung J."/>
            <person name="Bukari Y."/>
            <person name="Amoako-Attah I."/>
            <person name="Meinhardt L.W."/>
            <person name="Bailey B.A."/>
            <person name="Cohen S.P."/>
        </authorList>
    </citation>
    <scope>NUCLEOTIDE SEQUENCE [LARGE SCALE GENOMIC DNA]</scope>
    <source>
        <strain evidence="2 3">GH-19</strain>
    </source>
</reference>
<sequence>MSGSGNWQGGLDDFKKDAAAGTLPAVSYYIGPEELSEHQPNLPRDGGWLWKEMVDAVVSSPKYDKTVLIISFDETGGWGDHVVPFHSPENTPGEWIVNPFTGKNTFAGPGFRLPFVVISPWTRGGNVFVEPADHISQILFLEQWAAAHGTPFMSAEINDWRREHMSNLTNMFDWDNPDTSPIKLPSAEFPHSDLITDLLDGPINCENLFQGSIQPPIPYGNQTEATSLITEQGFKSVRGSLTEGRYLVIESGDFALAVSNDNTLVASNATAVKFADPSQQFVIHATDPSQVTAKTFRISAGADLAGNSTMYITSDLGFGPFHQGAVFVITFLGVDAGYTFQEQSSGRFLSVNHGGEMVSLISTPEGLKLFSVTF</sequence>
<gene>
    <name evidence="2" type="ORF">VKT23_013444</name>
</gene>
<keyword evidence="3" id="KW-1185">Reference proteome</keyword>
<evidence type="ECO:0000313" key="2">
    <source>
        <dbReference type="EMBL" id="KAK7449301.1"/>
    </source>
</evidence>
<protein>
    <recommendedName>
        <fullName evidence="4">Non-hemolytic phospholipase C</fullName>
    </recommendedName>
</protein>
<dbReference type="Gene3D" id="3.40.720.10">
    <property type="entry name" value="Alkaline Phosphatase, subunit A"/>
    <property type="match status" value="1"/>
</dbReference>
<accession>A0ABR1J412</accession>
<dbReference type="PANTHER" id="PTHR31956">
    <property type="entry name" value="NON-SPECIFIC PHOSPHOLIPASE C4-RELATED"/>
    <property type="match status" value="1"/>
</dbReference>
<name>A0ABR1J412_9AGAR</name>
<dbReference type="Proteomes" id="UP001498398">
    <property type="component" value="Unassembled WGS sequence"/>
</dbReference>
<dbReference type="PANTHER" id="PTHR31956:SF1">
    <property type="entry name" value="NON-SPECIFIC PHOSPHOLIPASE C1"/>
    <property type="match status" value="1"/>
</dbReference>
<evidence type="ECO:0000256" key="1">
    <source>
        <dbReference type="ARBA" id="ARBA00022801"/>
    </source>
</evidence>
<keyword evidence="1" id="KW-0378">Hydrolase</keyword>
<organism evidence="2 3">
    <name type="scientific">Marasmiellus scandens</name>
    <dbReference type="NCBI Taxonomy" id="2682957"/>
    <lineage>
        <taxon>Eukaryota</taxon>
        <taxon>Fungi</taxon>
        <taxon>Dikarya</taxon>
        <taxon>Basidiomycota</taxon>
        <taxon>Agaricomycotina</taxon>
        <taxon>Agaricomycetes</taxon>
        <taxon>Agaricomycetidae</taxon>
        <taxon>Agaricales</taxon>
        <taxon>Marasmiineae</taxon>
        <taxon>Omphalotaceae</taxon>
        <taxon>Marasmiellus</taxon>
    </lineage>
</organism>
<dbReference type="InterPro" id="IPR017850">
    <property type="entry name" value="Alkaline_phosphatase_core_sf"/>
</dbReference>
<dbReference type="Pfam" id="PF04185">
    <property type="entry name" value="Phosphoesterase"/>
    <property type="match status" value="1"/>
</dbReference>
<dbReference type="InterPro" id="IPR007312">
    <property type="entry name" value="Phosphoesterase"/>
</dbReference>
<comment type="caution">
    <text evidence="2">The sequence shown here is derived from an EMBL/GenBank/DDBJ whole genome shotgun (WGS) entry which is preliminary data.</text>
</comment>